<organism evidence="3 4">
    <name type="scientific">Trinickia fusca</name>
    <dbReference type="NCBI Taxonomy" id="2419777"/>
    <lineage>
        <taxon>Bacteria</taxon>
        <taxon>Pseudomonadati</taxon>
        <taxon>Pseudomonadota</taxon>
        <taxon>Betaproteobacteria</taxon>
        <taxon>Burkholderiales</taxon>
        <taxon>Burkholderiaceae</taxon>
        <taxon>Trinickia</taxon>
    </lineage>
</organism>
<dbReference type="RefSeq" id="WP_121281780.1">
    <property type="nucleotide sequence ID" value="NZ_RBZV01000021.1"/>
</dbReference>
<protein>
    <submittedName>
        <fullName evidence="3">Siderophore-interacting protein</fullName>
    </submittedName>
</protein>
<dbReference type="PANTHER" id="PTHR30157:SF0">
    <property type="entry name" value="NADPH-DEPENDENT FERRIC-CHELATE REDUCTASE"/>
    <property type="match status" value="1"/>
</dbReference>
<dbReference type="Gene3D" id="3.40.50.80">
    <property type="entry name" value="Nucleotide-binding domain of ferredoxin-NADP reductase (FNR) module"/>
    <property type="match status" value="1"/>
</dbReference>
<dbReference type="PROSITE" id="PS51384">
    <property type="entry name" value="FAD_FR"/>
    <property type="match status" value="1"/>
</dbReference>
<evidence type="ECO:0000313" key="3">
    <source>
        <dbReference type="EMBL" id="RKP43433.1"/>
    </source>
</evidence>
<sequence>MFFFTKQKSKTPPPLAVEVVHIHDLTPHMRRISVTGEGLAAMKAVLPAQWVKMYVPLMSGGSAGRAYTISALDRGAHRMDIDIALHGDAGPATTWARRVKPGERIEIAGPRGGYEVDPTTQHYTLIGDVTALPAIASILRHLPESADVQAIVEVADVREEQTLRSPARLAMRWLYAGRAQPGTTGQMEALVRDVNIDALGHRVWIAGEASMVRNVRNHLLFERGLPREAVNATSYWKLGTADHREKH</sequence>
<dbReference type="Gene3D" id="2.40.30.10">
    <property type="entry name" value="Translation factors"/>
    <property type="match status" value="1"/>
</dbReference>
<dbReference type="GO" id="GO:0016491">
    <property type="term" value="F:oxidoreductase activity"/>
    <property type="evidence" value="ECO:0007669"/>
    <property type="project" value="InterPro"/>
</dbReference>
<reference evidence="3 4" key="1">
    <citation type="submission" date="2018-10" db="EMBL/GenBank/DDBJ databases">
        <title>Paraburkholderia sp. 7MK8-2, isolated from soil.</title>
        <authorList>
            <person name="Gao Z.-H."/>
            <person name="Qiu L.-H."/>
        </authorList>
    </citation>
    <scope>NUCLEOTIDE SEQUENCE [LARGE SCALE GENOMIC DNA]</scope>
    <source>
        <strain evidence="3 4">7MK8-2</strain>
    </source>
</reference>
<comment type="caution">
    <text evidence="3">The sequence shown here is derived from an EMBL/GenBank/DDBJ whole genome shotgun (WGS) entry which is preliminary data.</text>
</comment>
<name>A0A494X6P9_9BURK</name>
<keyword evidence="4" id="KW-1185">Reference proteome</keyword>
<dbReference type="InterPro" id="IPR039261">
    <property type="entry name" value="FNR_nucleotide-bd"/>
</dbReference>
<dbReference type="Pfam" id="PF04954">
    <property type="entry name" value="SIP"/>
    <property type="match status" value="1"/>
</dbReference>
<dbReference type="CDD" id="cd06193">
    <property type="entry name" value="siderophore_interacting"/>
    <property type="match status" value="1"/>
</dbReference>
<evidence type="ECO:0000259" key="2">
    <source>
        <dbReference type="PROSITE" id="PS51384"/>
    </source>
</evidence>
<dbReference type="InterPro" id="IPR017938">
    <property type="entry name" value="Riboflavin_synthase-like_b-brl"/>
</dbReference>
<dbReference type="InterPro" id="IPR007037">
    <property type="entry name" value="SIP_rossman_dom"/>
</dbReference>
<gene>
    <name evidence="3" type="ORF">D7S89_26175</name>
</gene>
<evidence type="ECO:0000313" key="4">
    <source>
        <dbReference type="Proteomes" id="UP000280434"/>
    </source>
</evidence>
<dbReference type="PANTHER" id="PTHR30157">
    <property type="entry name" value="FERRIC REDUCTASE, NADPH-DEPENDENT"/>
    <property type="match status" value="1"/>
</dbReference>
<dbReference type="Pfam" id="PF08021">
    <property type="entry name" value="FAD_binding_9"/>
    <property type="match status" value="2"/>
</dbReference>
<dbReference type="InterPro" id="IPR017927">
    <property type="entry name" value="FAD-bd_FR_type"/>
</dbReference>
<comment type="similarity">
    <text evidence="1">Belongs to the SIP oxidoreductase family.</text>
</comment>
<dbReference type="SUPFAM" id="SSF52343">
    <property type="entry name" value="Ferredoxin reductase-like, C-terminal NADP-linked domain"/>
    <property type="match status" value="1"/>
</dbReference>
<dbReference type="SUPFAM" id="SSF63380">
    <property type="entry name" value="Riboflavin synthase domain-like"/>
    <property type="match status" value="1"/>
</dbReference>
<dbReference type="InterPro" id="IPR013113">
    <property type="entry name" value="SIP_FAD-bd"/>
</dbReference>
<proteinExistence type="inferred from homology"/>
<dbReference type="AlphaFoldDB" id="A0A494X6P9"/>
<evidence type="ECO:0000256" key="1">
    <source>
        <dbReference type="ARBA" id="ARBA00035644"/>
    </source>
</evidence>
<dbReference type="OrthoDB" id="9814826at2"/>
<dbReference type="EMBL" id="RBZV01000021">
    <property type="protein sequence ID" value="RKP43433.1"/>
    <property type="molecule type" value="Genomic_DNA"/>
</dbReference>
<dbReference type="Proteomes" id="UP000280434">
    <property type="component" value="Unassembled WGS sequence"/>
</dbReference>
<dbReference type="InterPro" id="IPR039374">
    <property type="entry name" value="SIP_fam"/>
</dbReference>
<feature type="domain" description="FAD-binding FR-type" evidence="2">
    <location>
        <begin position="12"/>
        <end position="117"/>
    </location>
</feature>
<accession>A0A494X6P9</accession>